<dbReference type="PANTHER" id="PTHR43537">
    <property type="entry name" value="TRANSCRIPTIONAL REGULATOR, GNTR FAMILY"/>
    <property type="match status" value="1"/>
</dbReference>
<evidence type="ECO:0000259" key="4">
    <source>
        <dbReference type="PROSITE" id="PS50949"/>
    </source>
</evidence>
<reference evidence="6" key="1">
    <citation type="journal article" date="2019" name="Int. J. Syst. Evol. Microbiol.">
        <title>The Global Catalogue of Microorganisms (GCM) 10K type strain sequencing project: providing services to taxonomists for standard genome sequencing and annotation.</title>
        <authorList>
            <consortium name="The Broad Institute Genomics Platform"/>
            <consortium name="The Broad Institute Genome Sequencing Center for Infectious Disease"/>
            <person name="Wu L."/>
            <person name="Ma J."/>
        </authorList>
    </citation>
    <scope>NUCLEOTIDE SEQUENCE [LARGE SCALE GENOMIC DNA]</scope>
    <source>
        <strain evidence="6">JCM 14546</strain>
    </source>
</reference>
<dbReference type="EMBL" id="BAAANO010000005">
    <property type="protein sequence ID" value="GAA2001145.1"/>
    <property type="molecule type" value="Genomic_DNA"/>
</dbReference>
<dbReference type="InterPro" id="IPR008920">
    <property type="entry name" value="TF_FadR/GntR_C"/>
</dbReference>
<accession>A0ABP5EP29</accession>
<dbReference type="Proteomes" id="UP001500755">
    <property type="component" value="Unassembled WGS sequence"/>
</dbReference>
<keyword evidence="3" id="KW-0804">Transcription</keyword>
<dbReference type="SMART" id="SM00895">
    <property type="entry name" value="FCD"/>
    <property type="match status" value="1"/>
</dbReference>
<keyword evidence="6" id="KW-1185">Reference proteome</keyword>
<keyword evidence="2" id="KW-0238">DNA-binding</keyword>
<sequence length="249" mass="27146">MAGEAAGEKDPMLIESRSLAELAADRISALVYRGDLAPGSRLVEEDLCRRLGVSRAPVREALRLLEANGLVVRRPRAGVTVALLDQNDVFEILTFRASLEHMAVDHLYRWVGVGNADTTELDAALAGLGEAFGTEDDFERLEASHRFHTALVALCGNSRLIGSYAGLTTQVKVCMTMNLRQRESIETPADNVARHRLLRDEVLSGDVARAHAAFDAHGHDSFAFPLIHALPGSTPAATRWLESLTPRED</sequence>
<dbReference type="CDD" id="cd07377">
    <property type="entry name" value="WHTH_GntR"/>
    <property type="match status" value="1"/>
</dbReference>
<dbReference type="PRINTS" id="PR00035">
    <property type="entry name" value="HTHGNTR"/>
</dbReference>
<dbReference type="SUPFAM" id="SSF46785">
    <property type="entry name" value="Winged helix' DNA-binding domain"/>
    <property type="match status" value="1"/>
</dbReference>
<protein>
    <submittedName>
        <fullName evidence="5">GntR family transcriptional regulator</fullName>
    </submittedName>
</protein>
<dbReference type="Pfam" id="PF00392">
    <property type="entry name" value="GntR"/>
    <property type="match status" value="1"/>
</dbReference>
<gene>
    <name evidence="5" type="ORF">GCM10009755_06840</name>
</gene>
<dbReference type="InterPro" id="IPR036388">
    <property type="entry name" value="WH-like_DNA-bd_sf"/>
</dbReference>
<proteinExistence type="predicted"/>
<evidence type="ECO:0000313" key="5">
    <source>
        <dbReference type="EMBL" id="GAA2001145.1"/>
    </source>
</evidence>
<evidence type="ECO:0000313" key="6">
    <source>
        <dbReference type="Proteomes" id="UP001500755"/>
    </source>
</evidence>
<dbReference type="SUPFAM" id="SSF48008">
    <property type="entry name" value="GntR ligand-binding domain-like"/>
    <property type="match status" value="1"/>
</dbReference>
<organism evidence="5 6">
    <name type="scientific">Brevibacterium samyangense</name>
    <dbReference type="NCBI Taxonomy" id="366888"/>
    <lineage>
        <taxon>Bacteria</taxon>
        <taxon>Bacillati</taxon>
        <taxon>Actinomycetota</taxon>
        <taxon>Actinomycetes</taxon>
        <taxon>Micrococcales</taxon>
        <taxon>Brevibacteriaceae</taxon>
        <taxon>Brevibacterium</taxon>
    </lineage>
</organism>
<feature type="domain" description="HTH gntR-type" evidence="4">
    <location>
        <begin position="17"/>
        <end position="84"/>
    </location>
</feature>
<dbReference type="Gene3D" id="1.10.10.10">
    <property type="entry name" value="Winged helix-like DNA-binding domain superfamily/Winged helix DNA-binding domain"/>
    <property type="match status" value="1"/>
</dbReference>
<dbReference type="PANTHER" id="PTHR43537:SF24">
    <property type="entry name" value="GLUCONATE OPERON TRANSCRIPTIONAL REPRESSOR"/>
    <property type="match status" value="1"/>
</dbReference>
<evidence type="ECO:0000256" key="3">
    <source>
        <dbReference type="ARBA" id="ARBA00023163"/>
    </source>
</evidence>
<evidence type="ECO:0000256" key="1">
    <source>
        <dbReference type="ARBA" id="ARBA00023015"/>
    </source>
</evidence>
<name>A0ABP5EP29_9MICO</name>
<dbReference type="PROSITE" id="PS50949">
    <property type="entry name" value="HTH_GNTR"/>
    <property type="match status" value="1"/>
</dbReference>
<evidence type="ECO:0000256" key="2">
    <source>
        <dbReference type="ARBA" id="ARBA00023125"/>
    </source>
</evidence>
<dbReference type="SMART" id="SM00345">
    <property type="entry name" value="HTH_GNTR"/>
    <property type="match status" value="1"/>
</dbReference>
<comment type="caution">
    <text evidence="5">The sequence shown here is derived from an EMBL/GenBank/DDBJ whole genome shotgun (WGS) entry which is preliminary data.</text>
</comment>
<dbReference type="InterPro" id="IPR036390">
    <property type="entry name" value="WH_DNA-bd_sf"/>
</dbReference>
<keyword evidence="1" id="KW-0805">Transcription regulation</keyword>
<dbReference type="InterPro" id="IPR000524">
    <property type="entry name" value="Tscrpt_reg_HTH_GntR"/>
</dbReference>
<dbReference type="InterPro" id="IPR011711">
    <property type="entry name" value="GntR_C"/>
</dbReference>
<dbReference type="Pfam" id="PF07729">
    <property type="entry name" value="FCD"/>
    <property type="match status" value="1"/>
</dbReference>
<dbReference type="Gene3D" id="1.20.120.530">
    <property type="entry name" value="GntR ligand-binding domain-like"/>
    <property type="match status" value="1"/>
</dbReference>